<comment type="caution">
    <text evidence="2">The sequence shown here is derived from an EMBL/GenBank/DDBJ whole genome shotgun (WGS) entry which is preliminary data.</text>
</comment>
<protein>
    <recommendedName>
        <fullName evidence="1">DUF6598 domain-containing protein</fullName>
    </recommendedName>
</protein>
<feature type="domain" description="DUF6598" evidence="1">
    <location>
        <begin position="115"/>
        <end position="347"/>
    </location>
</feature>
<gene>
    <name evidence="2" type="ORF">HU200_066668</name>
</gene>
<accession>A0A835DWD7</accession>
<evidence type="ECO:0000313" key="3">
    <source>
        <dbReference type="Proteomes" id="UP000636709"/>
    </source>
</evidence>
<sequence length="370" mass="42775">MFGCEIDEEYLMTPEEKMLHLRFYDECPYKDLAKRFMWWEWEDKVAAVLHVVRCREFTDWDPKIQFRKPNRMCEYNIAFFDLDEECEHYPSSKIVHGPLFRDIPPSRYYFLDESINVISIKVAESDVRYPVRIYGTVLARDLNDYRCVYLFKRGRDDPQLITRKNRKLALTGPYRALGGTDIIYFEFHLKIKGDGPVDEDFSRGLYKCVPYRYTPDVPRTFPLVSYLSTVEMVSMLVSCALEASIAVNFLNGKSTFTGKIFASASGSETAKMVLYDGQAAGAKTEHGDGGSVSLDRHIVAVPFGEDLLLFFSVQDSCNKSRGIKFVIRNGVDERICNLGSYKLQVKIVWKGVFRQRNHVLRVRGDDLVLW</sequence>
<dbReference type="Pfam" id="PF20241">
    <property type="entry name" value="DUF6598"/>
    <property type="match status" value="1"/>
</dbReference>
<keyword evidence="3" id="KW-1185">Reference proteome</keyword>
<proteinExistence type="predicted"/>
<reference evidence="2" key="1">
    <citation type="submission" date="2020-07" db="EMBL/GenBank/DDBJ databases">
        <title>Genome sequence and genetic diversity analysis of an under-domesticated orphan crop, white fonio (Digitaria exilis).</title>
        <authorList>
            <person name="Bennetzen J.L."/>
            <person name="Chen S."/>
            <person name="Ma X."/>
            <person name="Wang X."/>
            <person name="Yssel A.E.J."/>
            <person name="Chaluvadi S.R."/>
            <person name="Johnson M."/>
            <person name="Gangashetty P."/>
            <person name="Hamidou F."/>
            <person name="Sanogo M.D."/>
            <person name="Zwaenepoel A."/>
            <person name="Wallace J."/>
            <person name="Van De Peer Y."/>
            <person name="Van Deynze A."/>
        </authorList>
    </citation>
    <scope>NUCLEOTIDE SEQUENCE</scope>
    <source>
        <tissue evidence="2">Leaves</tissue>
    </source>
</reference>
<evidence type="ECO:0000313" key="2">
    <source>
        <dbReference type="EMBL" id="KAF8643614.1"/>
    </source>
</evidence>
<dbReference type="PANTHER" id="PTHR33065">
    <property type="entry name" value="OS07G0486400 PROTEIN"/>
    <property type="match status" value="1"/>
</dbReference>
<organism evidence="2 3">
    <name type="scientific">Digitaria exilis</name>
    <dbReference type="NCBI Taxonomy" id="1010633"/>
    <lineage>
        <taxon>Eukaryota</taxon>
        <taxon>Viridiplantae</taxon>
        <taxon>Streptophyta</taxon>
        <taxon>Embryophyta</taxon>
        <taxon>Tracheophyta</taxon>
        <taxon>Spermatophyta</taxon>
        <taxon>Magnoliopsida</taxon>
        <taxon>Liliopsida</taxon>
        <taxon>Poales</taxon>
        <taxon>Poaceae</taxon>
        <taxon>PACMAD clade</taxon>
        <taxon>Panicoideae</taxon>
        <taxon>Panicodae</taxon>
        <taxon>Paniceae</taxon>
        <taxon>Anthephorinae</taxon>
        <taxon>Digitaria</taxon>
    </lineage>
</organism>
<name>A0A835DWD7_9POAL</name>
<dbReference type="InterPro" id="IPR046533">
    <property type="entry name" value="DUF6598"/>
</dbReference>
<evidence type="ECO:0000259" key="1">
    <source>
        <dbReference type="Pfam" id="PF20241"/>
    </source>
</evidence>
<dbReference type="PANTHER" id="PTHR33065:SF186">
    <property type="entry name" value="OS08G0134900 PROTEIN"/>
    <property type="match status" value="1"/>
</dbReference>
<dbReference type="Proteomes" id="UP000636709">
    <property type="component" value="Unassembled WGS sequence"/>
</dbReference>
<dbReference type="OrthoDB" id="652146at2759"/>
<dbReference type="EMBL" id="JACEFO010003178">
    <property type="protein sequence ID" value="KAF8643614.1"/>
    <property type="molecule type" value="Genomic_DNA"/>
</dbReference>
<dbReference type="AlphaFoldDB" id="A0A835DWD7"/>